<protein>
    <submittedName>
        <fullName evidence="6">ATP-grasp domain-containing protein</fullName>
    </submittedName>
</protein>
<gene>
    <name evidence="6" type="ORF">QS748_09035</name>
</gene>
<reference evidence="6 7" key="1">
    <citation type="journal article" date="2023" name="bioRxiv">
        <title>An intranuclear bacterial parasite of deep-sea mussels expresses apoptosis inhibitors acquired from its host.</title>
        <authorList>
            <person name="Gonzalez Porras M.A."/>
            <person name="Assie A."/>
            <person name="Tietjen M."/>
            <person name="Violette M."/>
            <person name="Kleiner M."/>
            <person name="Gruber-Vodicka H."/>
            <person name="Dubilier N."/>
            <person name="Leisch N."/>
        </authorList>
    </citation>
    <scope>NUCLEOTIDE SEQUENCE [LARGE SCALE GENOMIC DNA]</scope>
    <source>
        <strain evidence="6">IAP13</strain>
    </source>
</reference>
<name>A0AA90NUH9_9GAMM</name>
<dbReference type="PANTHER" id="PTHR43585">
    <property type="entry name" value="FUMIPYRROLE BIOSYNTHESIS PROTEIN C"/>
    <property type="match status" value="1"/>
</dbReference>
<dbReference type="Proteomes" id="UP001178148">
    <property type="component" value="Unassembled WGS sequence"/>
</dbReference>
<proteinExistence type="predicted"/>
<keyword evidence="2 4" id="KW-0547">Nucleotide-binding</keyword>
<dbReference type="GO" id="GO:0016874">
    <property type="term" value="F:ligase activity"/>
    <property type="evidence" value="ECO:0007669"/>
    <property type="project" value="UniProtKB-KW"/>
</dbReference>
<evidence type="ECO:0000256" key="3">
    <source>
        <dbReference type="ARBA" id="ARBA00022840"/>
    </source>
</evidence>
<dbReference type="Gene3D" id="3.30.470.20">
    <property type="entry name" value="ATP-grasp fold, B domain"/>
    <property type="match status" value="1"/>
</dbReference>
<dbReference type="GO" id="GO:0005524">
    <property type="term" value="F:ATP binding"/>
    <property type="evidence" value="ECO:0007669"/>
    <property type="project" value="UniProtKB-UniRule"/>
</dbReference>
<evidence type="ECO:0000313" key="7">
    <source>
        <dbReference type="Proteomes" id="UP001178148"/>
    </source>
</evidence>
<evidence type="ECO:0000256" key="2">
    <source>
        <dbReference type="ARBA" id="ARBA00022741"/>
    </source>
</evidence>
<comment type="caution">
    <text evidence="6">The sequence shown here is derived from an EMBL/GenBank/DDBJ whole genome shotgun (WGS) entry which is preliminary data.</text>
</comment>
<dbReference type="EMBL" id="JASXSV010000012">
    <property type="protein sequence ID" value="MDP0589312.1"/>
    <property type="molecule type" value="Genomic_DNA"/>
</dbReference>
<dbReference type="AlphaFoldDB" id="A0AA90NUH9"/>
<keyword evidence="1" id="KW-0436">Ligase</keyword>
<feature type="domain" description="ATP-grasp" evidence="5">
    <location>
        <begin position="90"/>
        <end position="314"/>
    </location>
</feature>
<dbReference type="InterPro" id="IPR011761">
    <property type="entry name" value="ATP-grasp"/>
</dbReference>
<dbReference type="PANTHER" id="PTHR43585:SF2">
    <property type="entry name" value="ATP-GRASP ENZYME FSQD"/>
    <property type="match status" value="1"/>
</dbReference>
<evidence type="ECO:0000313" key="6">
    <source>
        <dbReference type="EMBL" id="MDP0589312.1"/>
    </source>
</evidence>
<accession>A0AA90NUH9</accession>
<sequence length="432" mass="50089">MSNNKFGFLSPQPYMEKALVGIKKLSDIVVLEPKGWDDSQIDEVVAICKKEGVSAVAGFAQKDAFNHILINEKLGNKVPSKMAFLYCMNKYLMRTLEKDSNYYDWVDPSIETNEQIVDKIKEWPFMLKNTSLSLGRGVFKIETKQNLIDVLNEYRADTQLQSEIEYNYTHFKKGIPDQDLPEIIPPFIAEHYMDINRSIEYCYEGYVGQDGKIVHYALTEEVYFSNHQALGYITPTISVDKTIAKKVEDWIDDYMGRLSDLGYKNQFFNIEFWITDDGKISLVEINPRAAHSYHYNYELSFKNSLFNDNFKLAAGLPIADKTPWLKWKDDETTKYTLIVLITAKETGKVGDIADYDYINKMYENNEIDVVRYTKKTDDILKDSDMTSAGVMLMQLWVSGSKEEVIAKEIEIRKNVYRHPNKNIVGYPEYWKV</sequence>
<keyword evidence="7" id="KW-1185">Reference proteome</keyword>
<dbReference type="Pfam" id="PF13535">
    <property type="entry name" value="ATP-grasp_4"/>
    <property type="match status" value="1"/>
</dbReference>
<dbReference type="SUPFAM" id="SSF56059">
    <property type="entry name" value="Glutathione synthetase ATP-binding domain-like"/>
    <property type="match status" value="1"/>
</dbReference>
<evidence type="ECO:0000256" key="1">
    <source>
        <dbReference type="ARBA" id="ARBA00022598"/>
    </source>
</evidence>
<dbReference type="PROSITE" id="PS50975">
    <property type="entry name" value="ATP_GRASP"/>
    <property type="match status" value="1"/>
</dbReference>
<evidence type="ECO:0000259" key="5">
    <source>
        <dbReference type="PROSITE" id="PS50975"/>
    </source>
</evidence>
<dbReference type="GO" id="GO:0046872">
    <property type="term" value="F:metal ion binding"/>
    <property type="evidence" value="ECO:0007669"/>
    <property type="project" value="InterPro"/>
</dbReference>
<keyword evidence="3 4" id="KW-0067">ATP-binding</keyword>
<dbReference type="InterPro" id="IPR052032">
    <property type="entry name" value="ATP-dep_AA_Ligase"/>
</dbReference>
<evidence type="ECO:0000256" key="4">
    <source>
        <dbReference type="PROSITE-ProRule" id="PRU00409"/>
    </source>
</evidence>
<organism evidence="6 7">
    <name type="scientific">Candidatus Endonucleibacter bathymodioli</name>
    <dbReference type="NCBI Taxonomy" id="539814"/>
    <lineage>
        <taxon>Bacteria</taxon>
        <taxon>Pseudomonadati</taxon>
        <taxon>Pseudomonadota</taxon>
        <taxon>Gammaproteobacteria</taxon>
        <taxon>Oceanospirillales</taxon>
        <taxon>Endozoicomonadaceae</taxon>
        <taxon>Candidatus Endonucleibacter</taxon>
    </lineage>
</organism>